<evidence type="ECO:0000313" key="3">
    <source>
        <dbReference type="Proteomes" id="UP000298327"/>
    </source>
</evidence>
<feature type="compositionally biased region" description="Basic and acidic residues" evidence="1">
    <location>
        <begin position="46"/>
        <end position="57"/>
    </location>
</feature>
<accession>A0A4Y9YTU4</accession>
<dbReference type="Proteomes" id="UP000298327">
    <property type="component" value="Unassembled WGS sequence"/>
</dbReference>
<sequence>MGSAPSKAARTLPKTAAKPPPSWAGARTPAPEDLPTRHAQRPLASETKDDAIMKDAQDPQLLANLTRLGPVRVDHHMQSVRTNAQVRRRYESRVQSEADAASAHAPRNRLLAASLSDLLDQRKYAASRKELEKFAEQYGIEVDKLESVARFVSTPSVDEKTAIRTVEDNGEENITMVAFWKEPTIENDPSARIVGGKA</sequence>
<gene>
    <name evidence="2" type="ORF">EVG20_g5703</name>
</gene>
<dbReference type="EMBL" id="SEOQ01000347">
    <property type="protein sequence ID" value="TFY65137.1"/>
    <property type="molecule type" value="Genomic_DNA"/>
</dbReference>
<organism evidence="2 3">
    <name type="scientific">Dentipellis fragilis</name>
    <dbReference type="NCBI Taxonomy" id="205917"/>
    <lineage>
        <taxon>Eukaryota</taxon>
        <taxon>Fungi</taxon>
        <taxon>Dikarya</taxon>
        <taxon>Basidiomycota</taxon>
        <taxon>Agaricomycotina</taxon>
        <taxon>Agaricomycetes</taxon>
        <taxon>Russulales</taxon>
        <taxon>Hericiaceae</taxon>
        <taxon>Dentipellis</taxon>
    </lineage>
</organism>
<protein>
    <submittedName>
        <fullName evidence="2">Uncharacterized protein</fullName>
    </submittedName>
</protein>
<feature type="region of interest" description="Disordered" evidence="1">
    <location>
        <begin position="82"/>
        <end position="105"/>
    </location>
</feature>
<name>A0A4Y9YTU4_9AGAM</name>
<reference evidence="2 3" key="1">
    <citation type="submission" date="2019-02" db="EMBL/GenBank/DDBJ databases">
        <title>Genome sequencing of the rare red list fungi Dentipellis fragilis.</title>
        <authorList>
            <person name="Buettner E."/>
            <person name="Kellner H."/>
        </authorList>
    </citation>
    <scope>NUCLEOTIDE SEQUENCE [LARGE SCALE GENOMIC DNA]</scope>
    <source>
        <strain evidence="2 3">DSM 105465</strain>
    </source>
</reference>
<feature type="region of interest" description="Disordered" evidence="1">
    <location>
        <begin position="1"/>
        <end position="58"/>
    </location>
</feature>
<dbReference type="AlphaFoldDB" id="A0A4Y9YTU4"/>
<proteinExistence type="predicted"/>
<comment type="caution">
    <text evidence="2">The sequence shown here is derived from an EMBL/GenBank/DDBJ whole genome shotgun (WGS) entry which is preliminary data.</text>
</comment>
<evidence type="ECO:0000256" key="1">
    <source>
        <dbReference type="SAM" id="MobiDB-lite"/>
    </source>
</evidence>
<evidence type="ECO:0000313" key="2">
    <source>
        <dbReference type="EMBL" id="TFY65137.1"/>
    </source>
</evidence>
<keyword evidence="3" id="KW-1185">Reference proteome</keyword>
<dbReference type="OrthoDB" id="4085451at2759"/>